<evidence type="ECO:0000313" key="4">
    <source>
        <dbReference type="Proteomes" id="UP000242501"/>
    </source>
</evidence>
<accession>A0A1G6GZE2</accession>
<sequence>MKKITCSIIALSLSALSATAFACPKGTTLQGGEGPHHKGGKCVVATGATAKKTEDKKAKVEKKVESTKEKVATKDKVEKPKT</sequence>
<evidence type="ECO:0000256" key="1">
    <source>
        <dbReference type="SAM" id="MobiDB-lite"/>
    </source>
</evidence>
<keyword evidence="4" id="KW-1185">Reference proteome</keyword>
<dbReference type="PROSITE" id="PS51257">
    <property type="entry name" value="PROKAR_LIPOPROTEIN"/>
    <property type="match status" value="1"/>
</dbReference>
<name>A0A1G6GZE2_9GAMM</name>
<keyword evidence="2" id="KW-0732">Signal</keyword>
<proteinExistence type="predicted"/>
<feature type="chain" id="PRO_5017371929" evidence="2">
    <location>
        <begin position="23"/>
        <end position="82"/>
    </location>
</feature>
<dbReference type="RefSeq" id="WP_092747043.1">
    <property type="nucleotide sequence ID" value="NZ_FMYL01000003.1"/>
</dbReference>
<organism evidence="3 4">
    <name type="scientific">Acinetobacter boissieri</name>
    <dbReference type="NCBI Taxonomy" id="1219383"/>
    <lineage>
        <taxon>Bacteria</taxon>
        <taxon>Pseudomonadati</taxon>
        <taxon>Pseudomonadota</taxon>
        <taxon>Gammaproteobacteria</taxon>
        <taxon>Moraxellales</taxon>
        <taxon>Moraxellaceae</taxon>
        <taxon>Acinetobacter</taxon>
    </lineage>
</organism>
<gene>
    <name evidence="3" type="ORF">SAMN05421733_10375</name>
</gene>
<protein>
    <submittedName>
        <fullName evidence="3">Uncharacterized protein</fullName>
    </submittedName>
</protein>
<evidence type="ECO:0000313" key="3">
    <source>
        <dbReference type="EMBL" id="SDB87417.1"/>
    </source>
</evidence>
<feature type="region of interest" description="Disordered" evidence="1">
    <location>
        <begin position="54"/>
        <end position="82"/>
    </location>
</feature>
<dbReference type="AlphaFoldDB" id="A0A1G6GZE2"/>
<evidence type="ECO:0000256" key="2">
    <source>
        <dbReference type="SAM" id="SignalP"/>
    </source>
</evidence>
<dbReference type="EMBL" id="FMYL01000003">
    <property type="protein sequence ID" value="SDB87417.1"/>
    <property type="molecule type" value="Genomic_DNA"/>
</dbReference>
<dbReference type="Proteomes" id="UP000242501">
    <property type="component" value="Unassembled WGS sequence"/>
</dbReference>
<feature type="signal peptide" evidence="2">
    <location>
        <begin position="1"/>
        <end position="22"/>
    </location>
</feature>
<reference evidence="4" key="1">
    <citation type="submission" date="2016-09" db="EMBL/GenBank/DDBJ databases">
        <authorList>
            <person name="Varghese N."/>
            <person name="Submissions S."/>
        </authorList>
    </citation>
    <scope>NUCLEOTIDE SEQUENCE [LARGE SCALE GENOMIC DNA]</scope>
    <source>
        <strain evidence="4">ANC 4422</strain>
    </source>
</reference>